<comment type="caution">
    <text evidence="1">The sequence shown here is derived from an EMBL/GenBank/DDBJ whole genome shotgun (WGS) entry which is preliminary data.</text>
</comment>
<name>A0A4Y2A1L8_ARAVE</name>
<keyword evidence="2" id="KW-1185">Reference proteome</keyword>
<dbReference type="EMBL" id="BGPR01000003">
    <property type="protein sequence ID" value="GBL73279.1"/>
    <property type="molecule type" value="Genomic_DNA"/>
</dbReference>
<dbReference type="AlphaFoldDB" id="A0A4Y2A1L8"/>
<evidence type="ECO:0000313" key="2">
    <source>
        <dbReference type="Proteomes" id="UP000499080"/>
    </source>
</evidence>
<sequence>MRRFGAIYKLLLNIDGSLLRRLASFEGKSVSEITSGISAVRGPIILAHHSPFPCALREGYSRGWGGGVNDQPDWESPIHVASSRKVPVLKVVVEKSRLRIKEIEKN</sequence>
<evidence type="ECO:0000313" key="1">
    <source>
        <dbReference type="EMBL" id="GBL73279.1"/>
    </source>
</evidence>
<dbReference type="OrthoDB" id="29853at2759"/>
<dbReference type="Proteomes" id="UP000499080">
    <property type="component" value="Unassembled WGS sequence"/>
</dbReference>
<accession>A0A4Y2A1L8</accession>
<gene>
    <name evidence="1" type="ORF">AVEN_159321_1</name>
</gene>
<reference evidence="1 2" key="1">
    <citation type="journal article" date="2019" name="Sci. Rep.">
        <title>Orb-weaving spider Araneus ventricosus genome elucidates the spidroin gene catalogue.</title>
        <authorList>
            <person name="Kono N."/>
            <person name="Nakamura H."/>
            <person name="Ohtoshi R."/>
            <person name="Moran D.A.P."/>
            <person name="Shinohara A."/>
            <person name="Yoshida Y."/>
            <person name="Fujiwara M."/>
            <person name="Mori M."/>
            <person name="Tomita M."/>
            <person name="Arakawa K."/>
        </authorList>
    </citation>
    <scope>NUCLEOTIDE SEQUENCE [LARGE SCALE GENOMIC DNA]</scope>
</reference>
<organism evidence="1 2">
    <name type="scientific">Araneus ventricosus</name>
    <name type="common">Orbweaver spider</name>
    <name type="synonym">Epeira ventricosa</name>
    <dbReference type="NCBI Taxonomy" id="182803"/>
    <lineage>
        <taxon>Eukaryota</taxon>
        <taxon>Metazoa</taxon>
        <taxon>Ecdysozoa</taxon>
        <taxon>Arthropoda</taxon>
        <taxon>Chelicerata</taxon>
        <taxon>Arachnida</taxon>
        <taxon>Araneae</taxon>
        <taxon>Araneomorphae</taxon>
        <taxon>Entelegynae</taxon>
        <taxon>Araneoidea</taxon>
        <taxon>Araneidae</taxon>
        <taxon>Araneus</taxon>
    </lineage>
</organism>
<proteinExistence type="predicted"/>
<protein>
    <submittedName>
        <fullName evidence="1">Uncharacterized protein</fullName>
    </submittedName>
</protein>